<feature type="region of interest" description="Disordered" evidence="2">
    <location>
        <begin position="1"/>
        <end position="28"/>
    </location>
</feature>
<organism evidence="3 4">
    <name type="scientific">Glutamicibacter arilaitensis</name>
    <dbReference type="NCBI Taxonomy" id="256701"/>
    <lineage>
        <taxon>Bacteria</taxon>
        <taxon>Bacillati</taxon>
        <taxon>Actinomycetota</taxon>
        <taxon>Actinomycetes</taxon>
        <taxon>Micrococcales</taxon>
        <taxon>Micrococcaceae</taxon>
        <taxon>Glutamicibacter</taxon>
    </lineage>
</organism>
<evidence type="ECO:0000313" key="3">
    <source>
        <dbReference type="EMBL" id="PMQ19653.1"/>
    </source>
</evidence>
<reference evidence="3 4" key="1">
    <citation type="journal article" date="2017" name="Elife">
        <title>Extensive horizontal gene transfer in cheese-associated bacteria.</title>
        <authorList>
            <person name="Bonham K.S."/>
            <person name="Wolfe B.E."/>
            <person name="Dutton R.J."/>
        </authorList>
    </citation>
    <scope>NUCLEOTIDE SEQUENCE [LARGE SCALE GENOMIC DNA]</scope>
    <source>
        <strain evidence="3 4">JB182</strain>
    </source>
</reference>
<dbReference type="Proteomes" id="UP000235739">
    <property type="component" value="Unassembled WGS sequence"/>
</dbReference>
<dbReference type="Gene3D" id="3.30.300.20">
    <property type="match status" value="1"/>
</dbReference>
<dbReference type="NCBIfam" id="TIGR03561">
    <property type="entry name" value="organ_hyd_perox"/>
    <property type="match status" value="1"/>
</dbReference>
<dbReference type="RefSeq" id="WP_102598750.1">
    <property type="nucleotide sequence ID" value="NZ_JABUYH010000024.1"/>
</dbReference>
<dbReference type="PANTHER" id="PTHR33797">
    <property type="entry name" value="ORGANIC HYDROPEROXIDE RESISTANCE PROTEIN-LIKE"/>
    <property type="match status" value="1"/>
</dbReference>
<dbReference type="EMBL" id="PNQX01000002">
    <property type="protein sequence ID" value="PMQ19653.1"/>
    <property type="molecule type" value="Genomic_DNA"/>
</dbReference>
<dbReference type="SUPFAM" id="SSF82784">
    <property type="entry name" value="OsmC-like"/>
    <property type="match status" value="1"/>
</dbReference>
<comment type="similarity">
    <text evidence="1">Belongs to the OsmC/Ohr family.</text>
</comment>
<dbReference type="PANTHER" id="PTHR33797:SF2">
    <property type="entry name" value="ORGANIC HYDROPEROXIDE RESISTANCE PROTEIN-LIKE"/>
    <property type="match status" value="1"/>
</dbReference>
<evidence type="ECO:0000256" key="2">
    <source>
        <dbReference type="SAM" id="MobiDB-lite"/>
    </source>
</evidence>
<gene>
    <name evidence="3" type="ORF">CIK84_13425</name>
</gene>
<dbReference type="AlphaFoldDB" id="A0A2N7S0K8"/>
<dbReference type="InterPro" id="IPR015946">
    <property type="entry name" value="KH_dom-like_a/b"/>
</dbReference>
<dbReference type="InterPro" id="IPR019953">
    <property type="entry name" value="OHR"/>
</dbReference>
<sequence length="143" mass="14574">MSAPLDSTTATATGNGRSQARAVSDDGLLDVTLETPTSMGGPGGATNPEQLFAAGWASCFHSALKLVAAKRRVKIADSTVTAEVSLRKTPEGGFGLEAALQVNFAAGLNKEMADELVDAAHAVCPYSNATRGNIPVTLTSVVA</sequence>
<feature type="compositionally biased region" description="Polar residues" evidence="2">
    <location>
        <begin position="1"/>
        <end position="18"/>
    </location>
</feature>
<accession>A0A2N7S0K8</accession>
<dbReference type="Pfam" id="PF02566">
    <property type="entry name" value="OsmC"/>
    <property type="match status" value="1"/>
</dbReference>
<evidence type="ECO:0000256" key="1">
    <source>
        <dbReference type="ARBA" id="ARBA00007378"/>
    </source>
</evidence>
<comment type="caution">
    <text evidence="3">The sequence shown here is derived from an EMBL/GenBank/DDBJ whole genome shotgun (WGS) entry which is preliminary data.</text>
</comment>
<name>A0A2N7S0K8_9MICC</name>
<evidence type="ECO:0000313" key="4">
    <source>
        <dbReference type="Proteomes" id="UP000235739"/>
    </source>
</evidence>
<dbReference type="GO" id="GO:0006979">
    <property type="term" value="P:response to oxidative stress"/>
    <property type="evidence" value="ECO:0007669"/>
    <property type="project" value="InterPro"/>
</dbReference>
<dbReference type="Gene3D" id="2.20.25.10">
    <property type="match status" value="1"/>
</dbReference>
<dbReference type="InterPro" id="IPR036102">
    <property type="entry name" value="OsmC/Ohrsf"/>
</dbReference>
<protein>
    <submittedName>
        <fullName evidence="3">Osmotically inducible protein OsmC</fullName>
    </submittedName>
</protein>
<proteinExistence type="inferred from homology"/>
<dbReference type="InterPro" id="IPR003718">
    <property type="entry name" value="OsmC/Ohr_fam"/>
</dbReference>